<dbReference type="InterPro" id="IPR036875">
    <property type="entry name" value="Znf_CCHC_sf"/>
</dbReference>
<feature type="region of interest" description="Disordered" evidence="3">
    <location>
        <begin position="55"/>
        <end position="82"/>
    </location>
</feature>
<feature type="region of interest" description="Disordered" evidence="3">
    <location>
        <begin position="382"/>
        <end position="459"/>
    </location>
</feature>
<dbReference type="SUPFAM" id="SSF57756">
    <property type="entry name" value="Retrovirus zinc finger-like domains"/>
    <property type="match status" value="1"/>
</dbReference>
<name>A0A2N5TQ14_9BASI</name>
<keyword evidence="2" id="KW-0863">Zinc-finger</keyword>
<dbReference type="InterPro" id="IPR001878">
    <property type="entry name" value="Znf_CCHC"/>
</dbReference>
<dbReference type="AlphaFoldDB" id="A0A2N5TQ14"/>
<keyword evidence="2" id="KW-0862">Zinc</keyword>
<keyword evidence="1" id="KW-0507">mRNA processing</keyword>
<accession>A0A2N5TQ14</accession>
<dbReference type="GO" id="GO:0003676">
    <property type="term" value="F:nucleic acid binding"/>
    <property type="evidence" value="ECO:0007669"/>
    <property type="project" value="InterPro"/>
</dbReference>
<feature type="domain" description="CCHC-type" evidence="4">
    <location>
        <begin position="422"/>
        <end position="437"/>
    </location>
</feature>
<dbReference type="STRING" id="200324.A0A2N5TQ14"/>
<evidence type="ECO:0000313" key="6">
    <source>
        <dbReference type="Proteomes" id="UP000235388"/>
    </source>
</evidence>
<dbReference type="PROSITE" id="PS50158">
    <property type="entry name" value="ZF_CCHC"/>
    <property type="match status" value="1"/>
</dbReference>
<dbReference type="Proteomes" id="UP000235388">
    <property type="component" value="Unassembled WGS sequence"/>
</dbReference>
<dbReference type="EMBL" id="PGCJ01000480">
    <property type="protein sequence ID" value="PLW27564.1"/>
    <property type="molecule type" value="Genomic_DNA"/>
</dbReference>
<feature type="region of interest" description="Disordered" evidence="3">
    <location>
        <begin position="125"/>
        <end position="144"/>
    </location>
</feature>
<gene>
    <name evidence="5" type="ORF">PCANC_22350</name>
</gene>
<evidence type="ECO:0000259" key="4">
    <source>
        <dbReference type="PROSITE" id="PS50158"/>
    </source>
</evidence>
<evidence type="ECO:0000313" key="5">
    <source>
        <dbReference type="EMBL" id="PLW27564.1"/>
    </source>
</evidence>
<dbReference type="Pfam" id="PF00098">
    <property type="entry name" value="zf-CCHC"/>
    <property type="match status" value="1"/>
</dbReference>
<feature type="compositionally biased region" description="Basic and acidic residues" evidence="3">
    <location>
        <begin position="427"/>
        <end position="450"/>
    </location>
</feature>
<sequence>MFSSVSIHARIPLPSYSGSEFFLYFFHLPQQNQPSAHQSTILFVSYIRSDLSLDQMGGLDRTPPPRPGGGAVPAPPRDEVTNSPDELEAMTEAQRLFLRVHPQFWLTRVASEDSSDGNETFKAAALHPQSGKPPGDTKPDLSGQPGSYFREADATAEKIKELHVEHDNMEIDPDGGVPRHEPAVIEVAGRQRRPACVTHLETDIGKVFRGWSYVNAPYFRGEVGADVCRWLNTITINLKNHQAHPDVWHLAGIRLLQGKAYSDYEDSVALETDPLNWIDFCTWLEDLNPVTLSKQVVSDEYDALRMGNNESCQVFFDRFREWQSRAKNYSFQYKEISGFVARLTKPLNNKLLGLMAVEDRRGTPMTFAQVVMAALDEDRRWRKTSTVASTNGGGGSGPSSNKRASTGGDSQPKKKSTAPTHCFNCGKEGHVVAKCPDPKTEKQKAYEAQKGKPVAGPLN</sequence>
<proteinExistence type="predicted"/>
<protein>
    <recommendedName>
        <fullName evidence="4">CCHC-type domain-containing protein</fullName>
    </recommendedName>
</protein>
<dbReference type="GO" id="GO:0006397">
    <property type="term" value="P:mRNA processing"/>
    <property type="evidence" value="ECO:0007669"/>
    <property type="project" value="UniProtKB-KW"/>
</dbReference>
<evidence type="ECO:0000256" key="1">
    <source>
        <dbReference type="ARBA" id="ARBA00022664"/>
    </source>
</evidence>
<evidence type="ECO:0000256" key="3">
    <source>
        <dbReference type="SAM" id="MobiDB-lite"/>
    </source>
</evidence>
<keyword evidence="2" id="KW-0479">Metal-binding</keyword>
<dbReference type="Gene3D" id="4.10.60.10">
    <property type="entry name" value="Zinc finger, CCHC-type"/>
    <property type="match status" value="1"/>
</dbReference>
<organism evidence="5 6">
    <name type="scientific">Puccinia coronata f. sp. avenae</name>
    <dbReference type="NCBI Taxonomy" id="200324"/>
    <lineage>
        <taxon>Eukaryota</taxon>
        <taxon>Fungi</taxon>
        <taxon>Dikarya</taxon>
        <taxon>Basidiomycota</taxon>
        <taxon>Pucciniomycotina</taxon>
        <taxon>Pucciniomycetes</taxon>
        <taxon>Pucciniales</taxon>
        <taxon>Pucciniaceae</taxon>
        <taxon>Puccinia</taxon>
    </lineage>
</organism>
<dbReference type="GO" id="GO:0008270">
    <property type="term" value="F:zinc ion binding"/>
    <property type="evidence" value="ECO:0007669"/>
    <property type="project" value="UniProtKB-KW"/>
</dbReference>
<comment type="caution">
    <text evidence="5">The sequence shown here is derived from an EMBL/GenBank/DDBJ whole genome shotgun (WGS) entry which is preliminary data.</text>
</comment>
<evidence type="ECO:0000256" key="2">
    <source>
        <dbReference type="PROSITE-ProRule" id="PRU00047"/>
    </source>
</evidence>
<reference evidence="5 6" key="1">
    <citation type="submission" date="2017-11" db="EMBL/GenBank/DDBJ databases">
        <title>De novo assembly and phasing of dikaryotic genomes from two isolates of Puccinia coronata f. sp. avenae, the causal agent of oat crown rust.</title>
        <authorList>
            <person name="Miller M.E."/>
            <person name="Zhang Y."/>
            <person name="Omidvar V."/>
            <person name="Sperschneider J."/>
            <person name="Schwessinger B."/>
            <person name="Raley C."/>
            <person name="Palmer J.M."/>
            <person name="Garnica D."/>
            <person name="Upadhyaya N."/>
            <person name="Rathjen J."/>
            <person name="Taylor J.M."/>
            <person name="Park R.F."/>
            <person name="Dodds P.N."/>
            <person name="Hirsch C.D."/>
            <person name="Kianian S.F."/>
            <person name="Figueroa M."/>
        </authorList>
    </citation>
    <scope>NUCLEOTIDE SEQUENCE [LARGE SCALE GENOMIC DNA]</scope>
    <source>
        <strain evidence="5">12NC29</strain>
    </source>
</reference>
<keyword evidence="6" id="KW-1185">Reference proteome</keyword>
<dbReference type="OrthoDB" id="2507313at2759"/>
<dbReference type="SMART" id="SM00343">
    <property type="entry name" value="ZnF_C2HC"/>
    <property type="match status" value="1"/>
</dbReference>